<feature type="coiled-coil region" evidence="1">
    <location>
        <begin position="11"/>
        <end position="49"/>
    </location>
</feature>
<evidence type="ECO:0000313" key="2">
    <source>
        <dbReference type="EMBL" id="RIA82241.1"/>
    </source>
</evidence>
<sequence length="68" mass="8065">MKQTLLKQLNIQNIDENKTALHQELEEMKQNLLKELNDVKNNNEDKSSLLLQQVLKEIQELRVTQNHN</sequence>
<comment type="caution">
    <text evidence="2">The sequence shown here is derived from an EMBL/GenBank/DDBJ whole genome shotgun (WGS) entry which is preliminary data.</text>
</comment>
<protein>
    <submittedName>
        <fullName evidence="2">Uncharacterized protein</fullName>
    </submittedName>
</protein>
<evidence type="ECO:0000313" key="3">
    <source>
        <dbReference type="Proteomes" id="UP000265703"/>
    </source>
</evidence>
<accession>A0A397SHI7</accession>
<organism evidence="2 3">
    <name type="scientific">Glomus cerebriforme</name>
    <dbReference type="NCBI Taxonomy" id="658196"/>
    <lineage>
        <taxon>Eukaryota</taxon>
        <taxon>Fungi</taxon>
        <taxon>Fungi incertae sedis</taxon>
        <taxon>Mucoromycota</taxon>
        <taxon>Glomeromycotina</taxon>
        <taxon>Glomeromycetes</taxon>
        <taxon>Glomerales</taxon>
        <taxon>Glomeraceae</taxon>
        <taxon>Glomus</taxon>
    </lineage>
</organism>
<evidence type="ECO:0000256" key="1">
    <source>
        <dbReference type="SAM" id="Coils"/>
    </source>
</evidence>
<gene>
    <name evidence="2" type="ORF">C1645_788733</name>
</gene>
<dbReference type="AlphaFoldDB" id="A0A397SHI7"/>
<dbReference type="EMBL" id="QKYT01000686">
    <property type="protein sequence ID" value="RIA82241.1"/>
    <property type="molecule type" value="Genomic_DNA"/>
</dbReference>
<keyword evidence="1" id="KW-0175">Coiled coil</keyword>
<keyword evidence="3" id="KW-1185">Reference proteome</keyword>
<name>A0A397SHI7_9GLOM</name>
<proteinExistence type="predicted"/>
<dbReference type="Proteomes" id="UP000265703">
    <property type="component" value="Unassembled WGS sequence"/>
</dbReference>
<reference evidence="2 3" key="1">
    <citation type="submission" date="2018-06" db="EMBL/GenBank/DDBJ databases">
        <title>Comparative genomics reveals the genomic features of Rhizophagus irregularis, R. cerebriforme, R. diaphanum and Gigaspora rosea, and their symbiotic lifestyle signature.</title>
        <authorList>
            <person name="Morin E."/>
            <person name="San Clemente H."/>
            <person name="Chen E.C.H."/>
            <person name="De La Providencia I."/>
            <person name="Hainaut M."/>
            <person name="Kuo A."/>
            <person name="Kohler A."/>
            <person name="Murat C."/>
            <person name="Tang N."/>
            <person name="Roy S."/>
            <person name="Loubradou J."/>
            <person name="Henrissat B."/>
            <person name="Grigoriev I.V."/>
            <person name="Corradi N."/>
            <person name="Roux C."/>
            <person name="Martin F.M."/>
        </authorList>
    </citation>
    <scope>NUCLEOTIDE SEQUENCE [LARGE SCALE GENOMIC DNA]</scope>
    <source>
        <strain evidence="2 3">DAOM 227022</strain>
    </source>
</reference>